<feature type="transmembrane region" description="Helical" evidence="1">
    <location>
        <begin position="109"/>
        <end position="127"/>
    </location>
</feature>
<protein>
    <submittedName>
        <fullName evidence="2">Uncharacterized protein</fullName>
    </submittedName>
</protein>
<name>A0AAW9JUD4_CARML</name>
<dbReference type="AlphaFoldDB" id="A0AAW9JUD4"/>
<gene>
    <name evidence="2" type="ORF">RAK27_11005</name>
</gene>
<evidence type="ECO:0000256" key="1">
    <source>
        <dbReference type="SAM" id="Phobius"/>
    </source>
</evidence>
<comment type="caution">
    <text evidence="2">The sequence shown here is derived from an EMBL/GenBank/DDBJ whole genome shotgun (WGS) entry which is preliminary data.</text>
</comment>
<proteinExistence type="predicted"/>
<dbReference type="RefSeq" id="WP_322809090.1">
    <property type="nucleotide sequence ID" value="NZ_JAVBVO010000003.1"/>
</dbReference>
<reference evidence="2" key="1">
    <citation type="submission" date="2023-08" db="EMBL/GenBank/DDBJ databases">
        <title>Genomic characterization of piscicolin 126 produced by Carnobacterium maltaromaticum CM22 strain isolated from salmon (Salmo salar).</title>
        <authorList>
            <person name="Gonzalez-Gragera E."/>
            <person name="Garcia-Lopez J.D."/>
            <person name="Teso-Perez C."/>
            <person name="Gimenez-Hernandez I."/>
            <person name="Peralta-Sanchez J.M."/>
            <person name="Valdivia E."/>
            <person name="Montalban-Lopez M."/>
            <person name="Martin-Platero A.M."/>
            <person name="Banos A."/>
            <person name="Martinez-Bueno M."/>
        </authorList>
    </citation>
    <scope>NUCLEOTIDE SEQUENCE</scope>
    <source>
        <strain evidence="2">CM22</strain>
    </source>
</reference>
<keyword evidence="1" id="KW-0472">Membrane</keyword>
<dbReference type="EMBL" id="JAVBVO010000003">
    <property type="protein sequence ID" value="MDZ5759188.1"/>
    <property type="molecule type" value="Genomic_DNA"/>
</dbReference>
<keyword evidence="1" id="KW-0812">Transmembrane</keyword>
<evidence type="ECO:0000313" key="2">
    <source>
        <dbReference type="EMBL" id="MDZ5759188.1"/>
    </source>
</evidence>
<sequence length="128" mass="14603">MNGYILKSMERIDFQLSSKVSMLDEANEAEIVLTKVAESKPKIQWKIVSYGELRDLLAENPENATIFLTRYSLPYKNQLKKTYPLITILEDSVKDIPTSNKAIVKYENWIIGIIVATLLILITLSLIN</sequence>
<organism evidence="2 3">
    <name type="scientific">Carnobacterium maltaromaticum</name>
    <name type="common">Carnobacterium piscicola</name>
    <dbReference type="NCBI Taxonomy" id="2751"/>
    <lineage>
        <taxon>Bacteria</taxon>
        <taxon>Bacillati</taxon>
        <taxon>Bacillota</taxon>
        <taxon>Bacilli</taxon>
        <taxon>Lactobacillales</taxon>
        <taxon>Carnobacteriaceae</taxon>
        <taxon>Carnobacterium</taxon>
    </lineage>
</organism>
<keyword evidence="1" id="KW-1133">Transmembrane helix</keyword>
<accession>A0AAW9JUD4</accession>
<dbReference type="Proteomes" id="UP001290462">
    <property type="component" value="Unassembled WGS sequence"/>
</dbReference>
<evidence type="ECO:0000313" key="3">
    <source>
        <dbReference type="Proteomes" id="UP001290462"/>
    </source>
</evidence>